<dbReference type="EMBL" id="MIPT01000001">
    <property type="protein sequence ID" value="OHT18077.1"/>
    <property type="molecule type" value="Genomic_DNA"/>
</dbReference>
<evidence type="ECO:0000259" key="3">
    <source>
        <dbReference type="SMART" id="SM00829"/>
    </source>
</evidence>
<evidence type="ECO:0000256" key="1">
    <source>
        <dbReference type="ARBA" id="ARBA00022857"/>
    </source>
</evidence>
<dbReference type="GO" id="GO:0070402">
    <property type="term" value="F:NADPH binding"/>
    <property type="evidence" value="ECO:0007669"/>
    <property type="project" value="TreeGrafter"/>
</dbReference>
<feature type="domain" description="Enoyl reductase (ER)" evidence="3">
    <location>
        <begin position="13"/>
        <end position="324"/>
    </location>
</feature>
<dbReference type="Proteomes" id="UP000179467">
    <property type="component" value="Unassembled WGS sequence"/>
</dbReference>
<dbReference type="EC" id="1.6.5.5" evidence="4"/>
<dbReference type="InterPro" id="IPR036291">
    <property type="entry name" value="NAD(P)-bd_dom_sf"/>
</dbReference>
<gene>
    <name evidence="4" type="primary">qorA_1</name>
    <name evidence="4" type="ORF">BHE75_00045</name>
</gene>
<dbReference type="RefSeq" id="WP_070931616.1">
    <property type="nucleotide sequence ID" value="NZ_MIPT01000001.1"/>
</dbReference>
<dbReference type="Gene3D" id="3.40.50.720">
    <property type="entry name" value="NAD(P)-binding Rossmann-like Domain"/>
    <property type="match status" value="1"/>
</dbReference>
<keyword evidence="2 4" id="KW-0560">Oxidoreductase</keyword>
<reference evidence="4 5" key="1">
    <citation type="submission" date="2016-09" db="EMBL/GenBank/DDBJ databases">
        <title>Metabolic pathway, cell adaptation mechanisms and a novel monoxygenase revealed through proteogenomic-transcription analysis of a Sphingomonas haloaromaticamans strain degrading the fungicide ortho-phenylphenol.</title>
        <authorList>
            <person name="Perruchon C."/>
            <person name="Papadopoulou E.S."/>
            <person name="Rousidou C."/>
            <person name="Vasileiadis S."/>
            <person name="Tanou G."/>
            <person name="Amoutzias G."/>
            <person name="Molassiotis A."/>
            <person name="Karpouzas D.G."/>
        </authorList>
    </citation>
    <scope>NUCLEOTIDE SEQUENCE [LARGE SCALE GENOMIC DNA]</scope>
    <source>
        <strain evidence="4 5">P3</strain>
    </source>
</reference>
<organism evidence="4 5">
    <name type="scientific">Edaphosphingomonas haloaromaticamans</name>
    <dbReference type="NCBI Taxonomy" id="653954"/>
    <lineage>
        <taxon>Bacteria</taxon>
        <taxon>Pseudomonadati</taxon>
        <taxon>Pseudomonadota</taxon>
        <taxon>Alphaproteobacteria</taxon>
        <taxon>Sphingomonadales</taxon>
        <taxon>Rhizorhabdaceae</taxon>
        <taxon>Edaphosphingomonas</taxon>
    </lineage>
</organism>
<keyword evidence="1" id="KW-0521">NADP</keyword>
<dbReference type="SUPFAM" id="SSF50129">
    <property type="entry name" value="GroES-like"/>
    <property type="match status" value="1"/>
</dbReference>
<dbReference type="InterPro" id="IPR020843">
    <property type="entry name" value="ER"/>
</dbReference>
<comment type="caution">
    <text evidence="4">The sequence shown here is derived from an EMBL/GenBank/DDBJ whole genome shotgun (WGS) entry which is preliminary data.</text>
</comment>
<sequence length="326" mass="33519">MSGAWRIVARRTGGPEVLEREDIALPVPGPGEARVRHEAVGVNFIDTYHRGGLYPLPLPTGLGTEAAGIVEAVGEGADPTWVGRRVAYVAQAPGTYATHGLAPVARLFPLPDAVSAETAAALLLKGLTAWMLVERCARVQPGQSVLVHAAAGGVGSVLVPWLKAAGATVIAHAGSAAKAARARDSGADHALHLPFDQLAGEVRALTLGRGVDAVLDGVGADSWAASLASVAKRGILVTYGNASGPVPAISPLDLLRAGSIFLTRPTLFDYIETADDRRAGGQRLFGLIADGTIRADIGQRFALAAAADAHRALEARTTTGSTILVP</sequence>
<dbReference type="PANTHER" id="PTHR48106">
    <property type="entry name" value="QUINONE OXIDOREDUCTASE PIG3-RELATED"/>
    <property type="match status" value="1"/>
</dbReference>
<accession>A0A1S1H7L0</accession>
<dbReference type="CDD" id="cd05286">
    <property type="entry name" value="QOR2"/>
    <property type="match status" value="1"/>
</dbReference>
<dbReference type="SUPFAM" id="SSF51735">
    <property type="entry name" value="NAD(P)-binding Rossmann-fold domains"/>
    <property type="match status" value="1"/>
</dbReference>
<evidence type="ECO:0000313" key="4">
    <source>
        <dbReference type="EMBL" id="OHT18077.1"/>
    </source>
</evidence>
<dbReference type="PANTHER" id="PTHR48106:SF13">
    <property type="entry name" value="QUINONE OXIDOREDUCTASE-RELATED"/>
    <property type="match status" value="1"/>
</dbReference>
<dbReference type="InterPro" id="IPR047618">
    <property type="entry name" value="QOR-like"/>
</dbReference>
<dbReference type="InterPro" id="IPR013149">
    <property type="entry name" value="ADH-like_C"/>
</dbReference>
<dbReference type="InterPro" id="IPR013154">
    <property type="entry name" value="ADH-like_N"/>
</dbReference>
<name>A0A1S1H7L0_9SPHN</name>
<dbReference type="GO" id="GO:0005829">
    <property type="term" value="C:cytosol"/>
    <property type="evidence" value="ECO:0007669"/>
    <property type="project" value="TreeGrafter"/>
</dbReference>
<dbReference type="OrthoDB" id="9805883at2"/>
<dbReference type="Gene3D" id="3.90.180.10">
    <property type="entry name" value="Medium-chain alcohol dehydrogenases, catalytic domain"/>
    <property type="match status" value="1"/>
</dbReference>
<keyword evidence="5" id="KW-1185">Reference proteome</keyword>
<dbReference type="GO" id="GO:0003960">
    <property type="term" value="F:quinone reductase (NADPH) activity"/>
    <property type="evidence" value="ECO:0007669"/>
    <property type="project" value="UniProtKB-EC"/>
</dbReference>
<dbReference type="SMART" id="SM00829">
    <property type="entry name" value="PKS_ER"/>
    <property type="match status" value="1"/>
</dbReference>
<dbReference type="GO" id="GO:0035925">
    <property type="term" value="F:mRNA 3'-UTR AU-rich region binding"/>
    <property type="evidence" value="ECO:0007669"/>
    <property type="project" value="TreeGrafter"/>
</dbReference>
<proteinExistence type="predicted"/>
<dbReference type="Pfam" id="PF08240">
    <property type="entry name" value="ADH_N"/>
    <property type="match status" value="1"/>
</dbReference>
<protein>
    <submittedName>
        <fullName evidence="4">Quinone oxidoreductase 1</fullName>
        <ecNumber evidence="4">1.6.5.5</ecNumber>
    </submittedName>
</protein>
<dbReference type="InterPro" id="IPR011032">
    <property type="entry name" value="GroES-like_sf"/>
</dbReference>
<dbReference type="AlphaFoldDB" id="A0A1S1H7L0"/>
<dbReference type="Pfam" id="PF00107">
    <property type="entry name" value="ADH_zinc_N"/>
    <property type="match status" value="1"/>
</dbReference>
<evidence type="ECO:0000313" key="5">
    <source>
        <dbReference type="Proteomes" id="UP000179467"/>
    </source>
</evidence>
<evidence type="ECO:0000256" key="2">
    <source>
        <dbReference type="ARBA" id="ARBA00023002"/>
    </source>
</evidence>